<feature type="region of interest" description="Disordered" evidence="1">
    <location>
        <begin position="347"/>
        <end position="366"/>
    </location>
</feature>
<dbReference type="Pfam" id="PF14655">
    <property type="entry name" value="RAB3GAP2_N"/>
    <property type="match status" value="1"/>
</dbReference>
<dbReference type="OrthoDB" id="2019917at2759"/>
<feature type="compositionally biased region" description="Basic and acidic residues" evidence="1">
    <location>
        <begin position="351"/>
        <end position="362"/>
    </location>
</feature>
<evidence type="ECO:0000313" key="3">
    <source>
        <dbReference type="EMBL" id="CAG2235634.1"/>
    </source>
</evidence>
<organism evidence="3 4">
    <name type="scientific">Mytilus edulis</name>
    <name type="common">Blue mussel</name>
    <dbReference type="NCBI Taxonomy" id="6550"/>
    <lineage>
        <taxon>Eukaryota</taxon>
        <taxon>Metazoa</taxon>
        <taxon>Spiralia</taxon>
        <taxon>Lophotrochozoa</taxon>
        <taxon>Mollusca</taxon>
        <taxon>Bivalvia</taxon>
        <taxon>Autobranchia</taxon>
        <taxon>Pteriomorphia</taxon>
        <taxon>Mytilida</taxon>
        <taxon>Mytiloidea</taxon>
        <taxon>Mytilidae</taxon>
        <taxon>Mytilinae</taxon>
        <taxon>Mytilus</taxon>
    </lineage>
</organism>
<dbReference type="InterPro" id="IPR032839">
    <property type="entry name" value="RAB3GAP_N"/>
</dbReference>
<evidence type="ECO:0000256" key="1">
    <source>
        <dbReference type="SAM" id="MobiDB-lite"/>
    </source>
</evidence>
<dbReference type="SUPFAM" id="SSF50978">
    <property type="entry name" value="WD40 repeat-like"/>
    <property type="match status" value="1"/>
</dbReference>
<dbReference type="AlphaFoldDB" id="A0A8S3TPJ5"/>
<feature type="domain" description="Rab3-GAP regulatory subunit N-terminal" evidence="2">
    <location>
        <begin position="71"/>
        <end position="481"/>
    </location>
</feature>
<name>A0A8S3TPJ5_MYTED</name>
<keyword evidence="4" id="KW-1185">Reference proteome</keyword>
<evidence type="ECO:0000259" key="2">
    <source>
        <dbReference type="Pfam" id="PF14655"/>
    </source>
</evidence>
<evidence type="ECO:0000313" key="4">
    <source>
        <dbReference type="Proteomes" id="UP000683360"/>
    </source>
</evidence>
<gene>
    <name evidence="3" type="ORF">MEDL_48160</name>
</gene>
<dbReference type="Proteomes" id="UP000683360">
    <property type="component" value="Unassembled WGS sequence"/>
</dbReference>
<comment type="caution">
    <text evidence="3">The sequence shown here is derived from an EMBL/GenBank/DDBJ whole genome shotgun (WGS) entry which is preliminary data.</text>
</comment>
<accession>A0A8S3TPJ5</accession>
<sequence>MSCQLSVFAHFQEVSSLREYLFPCLKDESTQKSNSGGNDAWTEDWSWNEDEPMEQDDSDSSQSTEENKHNWLQDCLISISPANDLMAVAYGDKLVLLSQKWDPGDTESETKFSMKYKESLKQDEGETITAVLCLPLASQKRSTQGAPDWTCIIVGFSTGYIRIYTETGTLLLSQLLHTEPVQKIKCRTYEPPRYLGLSEQHEELIILFRKALVTVDGFSLYQSLRACRNQVARATAGDTSIQPPPLAYKKWGLQGQERIQDCCTCGIDSPNPFDQMKSAAMTAPNATLRPAPPTSAKYITSGVSHYVGVYNAVEGSTQPILSEVAFAVASKLKSALMSAASGWLGFGQKQKQKDEDRSKPKIEPVTPLNMSFGLPDRLRNGDSIHLSPNNNYAATTDNFGRVILIDIDRGTAIRMWKGYRDAQLGWVQVKEDLQHGETPQQRRVAQFLIIYAPRRGILEVWTAGNGPRIAAFNVSKSCQLICPGYGYLGLNNVTSRGIKTRSFQCALIDPAGTIKTLDVPFHLALSDKNSKRARDLHLLKQLKLVLKDNTVESETLESTVKSLILDMKISSIAQQGVERVLSTKYLSVSVMRKYFKRVYNSSLIKIV</sequence>
<proteinExistence type="predicted"/>
<dbReference type="InterPro" id="IPR026059">
    <property type="entry name" value="Rab3GAP2"/>
</dbReference>
<dbReference type="PANTHER" id="PTHR12472">
    <property type="entry name" value="RAB3-GAP REGULATORY DOMAIN"/>
    <property type="match status" value="1"/>
</dbReference>
<protein>
    <submittedName>
        <fullName evidence="3">RAB3GAP2</fullName>
    </submittedName>
</protein>
<reference evidence="3" key="1">
    <citation type="submission" date="2021-03" db="EMBL/GenBank/DDBJ databases">
        <authorList>
            <person name="Bekaert M."/>
        </authorList>
    </citation>
    <scope>NUCLEOTIDE SEQUENCE</scope>
</reference>
<dbReference type="PANTHER" id="PTHR12472:SF0">
    <property type="entry name" value="RAB3 GTPASE-ACTIVATING PROTEIN NON-CATALYTIC SUBUNIT"/>
    <property type="match status" value="1"/>
</dbReference>
<dbReference type="InterPro" id="IPR036322">
    <property type="entry name" value="WD40_repeat_dom_sf"/>
</dbReference>
<dbReference type="EMBL" id="CAJPWZ010002323">
    <property type="protein sequence ID" value="CAG2235634.1"/>
    <property type="molecule type" value="Genomic_DNA"/>
</dbReference>